<organism evidence="2 3">
    <name type="scientific">Aureobasidium subglaciale (strain EXF-2481)</name>
    <name type="common">Aureobasidium pullulans var. subglaciale</name>
    <dbReference type="NCBI Taxonomy" id="1043005"/>
    <lineage>
        <taxon>Eukaryota</taxon>
        <taxon>Fungi</taxon>
        <taxon>Dikarya</taxon>
        <taxon>Ascomycota</taxon>
        <taxon>Pezizomycotina</taxon>
        <taxon>Dothideomycetes</taxon>
        <taxon>Dothideomycetidae</taxon>
        <taxon>Dothideales</taxon>
        <taxon>Saccotheciaceae</taxon>
        <taxon>Aureobasidium</taxon>
    </lineage>
</organism>
<name>A0A074YY63_AURSE</name>
<dbReference type="Proteomes" id="UP000030641">
    <property type="component" value="Unassembled WGS sequence"/>
</dbReference>
<keyword evidence="1" id="KW-0472">Membrane</keyword>
<feature type="transmembrane region" description="Helical" evidence="1">
    <location>
        <begin position="6"/>
        <end position="29"/>
    </location>
</feature>
<keyword evidence="1" id="KW-0812">Transmembrane</keyword>
<evidence type="ECO:0000313" key="2">
    <source>
        <dbReference type="EMBL" id="KEQ91811.1"/>
    </source>
</evidence>
<dbReference type="RefSeq" id="XP_013340251.1">
    <property type="nucleotide sequence ID" value="XM_013484797.1"/>
</dbReference>
<dbReference type="EMBL" id="KL584775">
    <property type="protein sequence ID" value="KEQ91811.1"/>
    <property type="molecule type" value="Genomic_DNA"/>
</dbReference>
<keyword evidence="1" id="KW-1133">Transmembrane helix</keyword>
<protein>
    <submittedName>
        <fullName evidence="2">Uncharacterized protein</fullName>
    </submittedName>
</protein>
<gene>
    <name evidence="2" type="ORF">AUEXF2481DRAFT_43752</name>
</gene>
<evidence type="ECO:0000313" key="3">
    <source>
        <dbReference type="Proteomes" id="UP000030641"/>
    </source>
</evidence>
<accession>A0A074YY63</accession>
<dbReference type="HOGENOM" id="CLU_2637673_0_0_1"/>
<dbReference type="GeneID" id="25367488"/>
<evidence type="ECO:0000256" key="1">
    <source>
        <dbReference type="SAM" id="Phobius"/>
    </source>
</evidence>
<proteinExistence type="predicted"/>
<reference evidence="2 3" key="1">
    <citation type="journal article" date="2014" name="BMC Genomics">
        <title>Genome sequencing of four Aureobasidium pullulans varieties: biotechnological potential, stress tolerance, and description of new species.</title>
        <authorList>
            <person name="Gostin Ar C."/>
            <person name="Ohm R.A."/>
            <person name="Kogej T."/>
            <person name="Sonjak S."/>
            <person name="Turk M."/>
            <person name="Zajc J."/>
            <person name="Zalar P."/>
            <person name="Grube M."/>
            <person name="Sun H."/>
            <person name="Han J."/>
            <person name="Sharma A."/>
            <person name="Chiniquy J."/>
            <person name="Ngan C.Y."/>
            <person name="Lipzen A."/>
            <person name="Barry K."/>
            <person name="Grigoriev I.V."/>
            <person name="Gunde-Cimerman N."/>
        </authorList>
    </citation>
    <scope>NUCLEOTIDE SEQUENCE [LARGE SCALE GENOMIC DNA]</scope>
    <source>
        <strain evidence="2 3">EXF-2481</strain>
    </source>
</reference>
<sequence>MPPNNLTITTVVVSISLVLLFFPIWVTVLPSRNSEYTPKTTNSIPDIYFYNNNLQDNNHRNREFMPNAITSALPFLQ</sequence>
<dbReference type="InParanoid" id="A0A074YY63"/>
<dbReference type="AlphaFoldDB" id="A0A074YY63"/>
<keyword evidence="3" id="KW-1185">Reference proteome</keyword>